<name>A0A1F6FZI6_9BACT</name>
<evidence type="ECO:0000313" key="1">
    <source>
        <dbReference type="EMBL" id="OGG91268.1"/>
    </source>
</evidence>
<dbReference type="EMBL" id="MFMZ01000014">
    <property type="protein sequence ID" value="OGG91268.1"/>
    <property type="molecule type" value="Genomic_DNA"/>
</dbReference>
<reference evidence="1 2" key="1">
    <citation type="journal article" date="2016" name="Nat. Commun.">
        <title>Thousands of microbial genomes shed light on interconnected biogeochemical processes in an aquifer system.</title>
        <authorList>
            <person name="Anantharaman K."/>
            <person name="Brown C.T."/>
            <person name="Hug L.A."/>
            <person name="Sharon I."/>
            <person name="Castelle C.J."/>
            <person name="Probst A.J."/>
            <person name="Thomas B.C."/>
            <person name="Singh A."/>
            <person name="Wilkins M.J."/>
            <person name="Karaoz U."/>
            <person name="Brodie E.L."/>
            <person name="Williams K.H."/>
            <person name="Hubbard S.S."/>
            <person name="Banfield J.F."/>
        </authorList>
    </citation>
    <scope>NUCLEOTIDE SEQUENCE [LARGE SCALE GENOMIC DNA]</scope>
</reference>
<dbReference type="AlphaFoldDB" id="A0A1F6FZI6"/>
<accession>A0A1F6FZI6</accession>
<comment type="caution">
    <text evidence="1">The sequence shown here is derived from an EMBL/GenBank/DDBJ whole genome shotgun (WGS) entry which is preliminary data.</text>
</comment>
<dbReference type="Proteomes" id="UP000177998">
    <property type="component" value="Unassembled WGS sequence"/>
</dbReference>
<protein>
    <submittedName>
        <fullName evidence="1">Uncharacterized protein</fullName>
    </submittedName>
</protein>
<organism evidence="1 2">
    <name type="scientific">Candidatus Kuenenbacteria bacterium RIFCSPLOWO2_02_FULL_42_16</name>
    <dbReference type="NCBI Taxonomy" id="1798564"/>
    <lineage>
        <taxon>Bacteria</taxon>
        <taxon>Candidatus Kueneniibacteriota</taxon>
    </lineage>
</organism>
<dbReference type="STRING" id="1798564.A3H55_02455"/>
<proteinExistence type="predicted"/>
<gene>
    <name evidence="1" type="ORF">A3H55_02455</name>
</gene>
<sequence>MMVYIYILPYHICFKKARKKFYRALASPDERKPSQHAHMPVNVFIGRNYLTPLEPILNEKCLISSAPPQAW</sequence>
<evidence type="ECO:0000313" key="2">
    <source>
        <dbReference type="Proteomes" id="UP000177998"/>
    </source>
</evidence>